<organism evidence="1">
    <name type="scientific">Arundo donax</name>
    <name type="common">Giant reed</name>
    <name type="synonym">Donax arundinaceus</name>
    <dbReference type="NCBI Taxonomy" id="35708"/>
    <lineage>
        <taxon>Eukaryota</taxon>
        <taxon>Viridiplantae</taxon>
        <taxon>Streptophyta</taxon>
        <taxon>Embryophyta</taxon>
        <taxon>Tracheophyta</taxon>
        <taxon>Spermatophyta</taxon>
        <taxon>Magnoliopsida</taxon>
        <taxon>Liliopsida</taxon>
        <taxon>Poales</taxon>
        <taxon>Poaceae</taxon>
        <taxon>PACMAD clade</taxon>
        <taxon>Arundinoideae</taxon>
        <taxon>Arundineae</taxon>
        <taxon>Arundo</taxon>
    </lineage>
</organism>
<proteinExistence type="predicted"/>
<reference evidence="1" key="2">
    <citation type="journal article" date="2015" name="Data Brief">
        <title>Shoot transcriptome of the giant reed, Arundo donax.</title>
        <authorList>
            <person name="Barrero R.A."/>
            <person name="Guerrero F.D."/>
            <person name="Moolhuijzen P."/>
            <person name="Goolsby J.A."/>
            <person name="Tidwell J."/>
            <person name="Bellgard S.E."/>
            <person name="Bellgard M.I."/>
        </authorList>
    </citation>
    <scope>NUCLEOTIDE SEQUENCE</scope>
    <source>
        <tissue evidence="1">Shoot tissue taken approximately 20 cm above the soil surface</tissue>
    </source>
</reference>
<dbReference type="AlphaFoldDB" id="A0A0A8ZWW6"/>
<sequence length="18" mass="2193">MSHEKRPLSREPKMTEVH</sequence>
<dbReference type="EMBL" id="GBRH01258613">
    <property type="protein sequence ID" value="JAD39282.1"/>
    <property type="molecule type" value="Transcribed_RNA"/>
</dbReference>
<evidence type="ECO:0000313" key="1">
    <source>
        <dbReference type="EMBL" id="JAD39282.1"/>
    </source>
</evidence>
<accession>A0A0A8ZWW6</accession>
<protein>
    <submittedName>
        <fullName evidence="1">Uncharacterized protein</fullName>
    </submittedName>
</protein>
<name>A0A0A8ZWW6_ARUDO</name>
<reference evidence="1" key="1">
    <citation type="submission" date="2014-09" db="EMBL/GenBank/DDBJ databases">
        <authorList>
            <person name="Magalhaes I.L.F."/>
            <person name="Oliveira U."/>
            <person name="Santos F.R."/>
            <person name="Vidigal T.H.D.A."/>
            <person name="Brescovit A.D."/>
            <person name="Santos A.J."/>
        </authorList>
    </citation>
    <scope>NUCLEOTIDE SEQUENCE</scope>
    <source>
        <tissue evidence="1">Shoot tissue taken approximately 20 cm above the soil surface</tissue>
    </source>
</reference>